<keyword evidence="2" id="KW-1185">Reference proteome</keyword>
<sequence length="143" mass="15575">MFERGTRVGGRIHSLRGQGPAKDLVVEAGAYRFVLNRTCADIEGWSWCLSTPDARHRRGLFGVKLDALQPRRDGLGPASSRRSRTDGADAGFLTFVEDLLARAESSGRFEVYFGHEVTSLAKVDGGYALNFADGSTAPRSRSL</sequence>
<protein>
    <recommendedName>
        <fullName evidence="3">IRS-type PTB domain-containing protein</fullName>
    </recommendedName>
</protein>
<name>A0ABR1GBR6_AURAN</name>
<evidence type="ECO:0008006" key="3">
    <source>
        <dbReference type="Google" id="ProtNLM"/>
    </source>
</evidence>
<reference evidence="1 2" key="1">
    <citation type="submission" date="2024-03" db="EMBL/GenBank/DDBJ databases">
        <title>Aureococcus anophagefferens CCMP1851 and Kratosvirus quantuckense: Draft genome of a second virus-susceptible host strain in the model system.</title>
        <authorList>
            <person name="Chase E."/>
            <person name="Truchon A.R."/>
            <person name="Schepens W."/>
            <person name="Wilhelm S.W."/>
        </authorList>
    </citation>
    <scope>NUCLEOTIDE SEQUENCE [LARGE SCALE GENOMIC DNA]</scope>
    <source>
        <strain evidence="1 2">CCMP1851</strain>
    </source>
</reference>
<proteinExistence type="predicted"/>
<dbReference type="InterPro" id="IPR036188">
    <property type="entry name" value="FAD/NAD-bd_sf"/>
</dbReference>
<dbReference type="EMBL" id="JBBJCI010000035">
    <property type="protein sequence ID" value="KAK7253565.1"/>
    <property type="molecule type" value="Genomic_DNA"/>
</dbReference>
<gene>
    <name evidence="1" type="ORF">SO694_000011221</name>
</gene>
<dbReference type="Proteomes" id="UP001363151">
    <property type="component" value="Unassembled WGS sequence"/>
</dbReference>
<evidence type="ECO:0000313" key="1">
    <source>
        <dbReference type="EMBL" id="KAK7253565.1"/>
    </source>
</evidence>
<organism evidence="1 2">
    <name type="scientific">Aureococcus anophagefferens</name>
    <name type="common">Harmful bloom alga</name>
    <dbReference type="NCBI Taxonomy" id="44056"/>
    <lineage>
        <taxon>Eukaryota</taxon>
        <taxon>Sar</taxon>
        <taxon>Stramenopiles</taxon>
        <taxon>Ochrophyta</taxon>
        <taxon>Pelagophyceae</taxon>
        <taxon>Pelagomonadales</taxon>
        <taxon>Pelagomonadaceae</taxon>
        <taxon>Aureococcus</taxon>
    </lineage>
</organism>
<comment type="caution">
    <text evidence="1">The sequence shown here is derived from an EMBL/GenBank/DDBJ whole genome shotgun (WGS) entry which is preliminary data.</text>
</comment>
<evidence type="ECO:0000313" key="2">
    <source>
        <dbReference type="Proteomes" id="UP001363151"/>
    </source>
</evidence>
<accession>A0ABR1GBR6</accession>
<dbReference type="SUPFAM" id="SSF51905">
    <property type="entry name" value="FAD/NAD(P)-binding domain"/>
    <property type="match status" value="1"/>
</dbReference>